<organism evidence="1 2">
    <name type="scientific">Helicocarpus griseus UAMH5409</name>
    <dbReference type="NCBI Taxonomy" id="1447875"/>
    <lineage>
        <taxon>Eukaryota</taxon>
        <taxon>Fungi</taxon>
        <taxon>Dikarya</taxon>
        <taxon>Ascomycota</taxon>
        <taxon>Pezizomycotina</taxon>
        <taxon>Eurotiomycetes</taxon>
        <taxon>Eurotiomycetidae</taxon>
        <taxon>Onygenales</taxon>
        <taxon>Ajellomycetaceae</taxon>
        <taxon>Helicocarpus</taxon>
    </lineage>
</organism>
<evidence type="ECO:0000313" key="1">
    <source>
        <dbReference type="EMBL" id="PGG95061.1"/>
    </source>
</evidence>
<dbReference type="STRING" id="1447875.A0A2B7WEW7"/>
<sequence>MPTCLPANPPFLPTVRPSATEETSTASMLDGSPGEYYLHFCIFSVVLLRSTEGKAELHPIVVFYARHDVLERKAPEIHQLIPHRISPQQLWALDVRVTAIWTVAERRWTNSRTVAIVGGEAASIKYGRLVIGRGNKGDSDRGC</sequence>
<protein>
    <submittedName>
        <fullName evidence="1">Uncharacterized protein</fullName>
    </submittedName>
</protein>
<proteinExistence type="predicted"/>
<keyword evidence="2" id="KW-1185">Reference proteome</keyword>
<reference evidence="1 2" key="1">
    <citation type="submission" date="2017-10" db="EMBL/GenBank/DDBJ databases">
        <title>Comparative genomics in systemic dimorphic fungi from Ajellomycetaceae.</title>
        <authorList>
            <person name="Munoz J.F."/>
            <person name="Mcewen J.G."/>
            <person name="Clay O.K."/>
            <person name="Cuomo C.A."/>
        </authorList>
    </citation>
    <scope>NUCLEOTIDE SEQUENCE [LARGE SCALE GENOMIC DNA]</scope>
    <source>
        <strain evidence="1 2">UAMH5409</strain>
    </source>
</reference>
<comment type="caution">
    <text evidence="1">The sequence shown here is derived from an EMBL/GenBank/DDBJ whole genome shotgun (WGS) entry which is preliminary data.</text>
</comment>
<gene>
    <name evidence="1" type="ORF">AJ79_10291</name>
</gene>
<accession>A0A2B7WEW7</accession>
<dbReference type="Proteomes" id="UP000223968">
    <property type="component" value="Unassembled WGS sequence"/>
</dbReference>
<name>A0A2B7WEW7_9EURO</name>
<evidence type="ECO:0000313" key="2">
    <source>
        <dbReference type="Proteomes" id="UP000223968"/>
    </source>
</evidence>
<dbReference type="OrthoDB" id="4587349at2759"/>
<dbReference type="EMBL" id="PDNB01000423">
    <property type="protein sequence ID" value="PGG95061.1"/>
    <property type="molecule type" value="Genomic_DNA"/>
</dbReference>
<dbReference type="AlphaFoldDB" id="A0A2B7WEW7"/>